<dbReference type="Pfam" id="PF01066">
    <property type="entry name" value="CDP-OH_P_transf"/>
    <property type="match status" value="1"/>
</dbReference>
<dbReference type="EC" id="2.7.8.5" evidence="4"/>
<evidence type="ECO:0000256" key="1">
    <source>
        <dbReference type="ARBA" id="ARBA00022679"/>
    </source>
</evidence>
<feature type="transmembrane region" description="Helical" evidence="3">
    <location>
        <begin position="15"/>
        <end position="35"/>
    </location>
</feature>
<name>A0A151AJU5_9EURY</name>
<feature type="transmembrane region" description="Helical" evidence="3">
    <location>
        <begin position="229"/>
        <end position="249"/>
    </location>
</feature>
<keyword evidence="3" id="KW-0472">Membrane</keyword>
<evidence type="ECO:0000256" key="2">
    <source>
        <dbReference type="RuleBase" id="RU003750"/>
    </source>
</evidence>
<dbReference type="PROSITE" id="PS00379">
    <property type="entry name" value="CDP_ALCOHOL_P_TRANSF"/>
    <property type="match status" value="1"/>
</dbReference>
<accession>A0A151AJU5</accession>
<dbReference type="InterPro" id="IPR048254">
    <property type="entry name" value="CDP_ALCOHOL_P_TRANSF_CS"/>
</dbReference>
<dbReference type="AlphaFoldDB" id="A0A151AJU5"/>
<feature type="transmembrane region" description="Helical" evidence="3">
    <location>
        <begin position="108"/>
        <end position="126"/>
    </location>
</feature>
<keyword evidence="3" id="KW-0812">Transmembrane</keyword>
<comment type="caution">
    <text evidence="4">The sequence shown here is derived from an EMBL/GenBank/DDBJ whole genome shotgun (WGS) entry which is preliminary data.</text>
</comment>
<protein>
    <submittedName>
        <fullName evidence="4">CDP-diacylglycerol--glycerol-3-phosphate 3-phosphatidyltransferase</fullName>
        <ecNumber evidence="4">2.7.8.5</ecNumber>
    </submittedName>
</protein>
<feature type="transmembrane region" description="Helical" evidence="3">
    <location>
        <begin position="146"/>
        <end position="163"/>
    </location>
</feature>
<dbReference type="PATRIC" id="fig|1008153.3.peg.623"/>
<dbReference type="Proteomes" id="UP000075321">
    <property type="component" value="Unassembled WGS sequence"/>
</dbReference>
<dbReference type="RefSeq" id="WP_066379337.1">
    <property type="nucleotide sequence ID" value="NZ_LTAZ01000001.1"/>
</dbReference>
<evidence type="ECO:0000256" key="3">
    <source>
        <dbReference type="SAM" id="Phobius"/>
    </source>
</evidence>
<keyword evidence="1 2" id="KW-0808">Transferase</keyword>
<keyword evidence="5" id="KW-1185">Reference proteome</keyword>
<evidence type="ECO:0000313" key="4">
    <source>
        <dbReference type="EMBL" id="KYH27946.1"/>
    </source>
</evidence>
<gene>
    <name evidence="4" type="primary">pgsA</name>
    <name evidence="4" type="ORF">HAPAU_06220</name>
</gene>
<reference evidence="4 5" key="1">
    <citation type="submission" date="2016-02" db="EMBL/GenBank/DDBJ databases">
        <title>Genome sequence of Halalkalicoccus paucihalophilus DSM 24557.</title>
        <authorList>
            <person name="Poehlein A."/>
            <person name="Daniel R."/>
        </authorList>
    </citation>
    <scope>NUCLEOTIDE SEQUENCE [LARGE SCALE GENOMIC DNA]</scope>
    <source>
        <strain evidence="4 5">DSM 24557</strain>
    </source>
</reference>
<comment type="similarity">
    <text evidence="2">Belongs to the CDP-alcohol phosphatidyltransferase class-I family.</text>
</comment>
<feature type="transmembrane region" description="Helical" evidence="3">
    <location>
        <begin position="78"/>
        <end position="102"/>
    </location>
</feature>
<dbReference type="InterPro" id="IPR043130">
    <property type="entry name" value="CDP-OH_PTrfase_TM_dom"/>
</dbReference>
<feature type="transmembrane region" description="Helical" evidence="3">
    <location>
        <begin position="47"/>
        <end position="66"/>
    </location>
</feature>
<evidence type="ECO:0000313" key="5">
    <source>
        <dbReference type="Proteomes" id="UP000075321"/>
    </source>
</evidence>
<dbReference type="GO" id="GO:0008654">
    <property type="term" value="P:phospholipid biosynthetic process"/>
    <property type="evidence" value="ECO:0007669"/>
    <property type="project" value="InterPro"/>
</dbReference>
<dbReference type="Gene3D" id="1.20.120.1760">
    <property type="match status" value="1"/>
</dbReference>
<dbReference type="OrthoDB" id="331608at2157"/>
<dbReference type="GO" id="GO:0008444">
    <property type="term" value="F:CDP-diacylglycerol-glycerol-3-phosphate 3-phosphatidyltransferase activity"/>
    <property type="evidence" value="ECO:0007669"/>
    <property type="project" value="UniProtKB-EC"/>
</dbReference>
<dbReference type="InterPro" id="IPR000462">
    <property type="entry name" value="CDP-OH_P_trans"/>
</dbReference>
<keyword evidence="3" id="KW-1133">Transmembrane helix</keyword>
<sequence>MSDAYAGRTLRRLRVRWLIVAALAAVATALSFGGLRLLLTDDLARRWLLLTVPVLAYELALLWRFLPRNRDDERLLPSLGPGTLLTVARGVLIAFLAGFLLLPRPTESLVWLPAVLYGTAALADYIDGTIARLTDHTTTLGARLDTEFDALGILIAPLLAVVYGQLPLWYLSASAARYLFVLGIALRRRRGLPVLSLPPRRSRRLLAGLQMAFLSVVLSPVVSPPATTVAAVLVAVPFVVGFVRDWLYVSGRLGT</sequence>
<proteinExistence type="inferred from homology"/>
<organism evidence="4 5">
    <name type="scientific">Halalkalicoccus paucihalophilus</name>
    <dbReference type="NCBI Taxonomy" id="1008153"/>
    <lineage>
        <taxon>Archaea</taxon>
        <taxon>Methanobacteriati</taxon>
        <taxon>Methanobacteriota</taxon>
        <taxon>Stenosarchaea group</taxon>
        <taxon>Halobacteria</taxon>
        <taxon>Halobacteriales</taxon>
        <taxon>Halococcaceae</taxon>
        <taxon>Halalkalicoccus</taxon>
    </lineage>
</organism>
<dbReference type="GO" id="GO:0016020">
    <property type="term" value="C:membrane"/>
    <property type="evidence" value="ECO:0007669"/>
    <property type="project" value="InterPro"/>
</dbReference>
<dbReference type="EMBL" id="LTAZ01000001">
    <property type="protein sequence ID" value="KYH27946.1"/>
    <property type="molecule type" value="Genomic_DNA"/>
</dbReference>